<dbReference type="RefSeq" id="WP_089715818.1">
    <property type="nucleotide sequence ID" value="NZ_FMAR01000044.1"/>
</dbReference>
<keyword evidence="3" id="KW-1185">Reference proteome</keyword>
<dbReference type="InterPro" id="IPR050708">
    <property type="entry name" value="T6SS_VgrG/RHS"/>
</dbReference>
<dbReference type="NCBIfam" id="TIGR03696">
    <property type="entry name" value="Rhs_assc_core"/>
    <property type="match status" value="1"/>
</dbReference>
<gene>
    <name evidence="2" type="ORF">GA0116948_1441</name>
</gene>
<accession>A0A1C4GBC1</accession>
<feature type="region of interest" description="Disordered" evidence="1">
    <location>
        <begin position="451"/>
        <end position="484"/>
    </location>
</feature>
<name>A0A1C4GBC1_9BACT</name>
<organism evidence="2 3">
    <name type="scientific">Chitinophaga costaii</name>
    <dbReference type="NCBI Taxonomy" id="1335309"/>
    <lineage>
        <taxon>Bacteria</taxon>
        <taxon>Pseudomonadati</taxon>
        <taxon>Bacteroidota</taxon>
        <taxon>Chitinophagia</taxon>
        <taxon>Chitinophagales</taxon>
        <taxon>Chitinophagaceae</taxon>
        <taxon>Chitinophaga</taxon>
    </lineage>
</organism>
<feature type="compositionally biased region" description="Low complexity" evidence="1">
    <location>
        <begin position="464"/>
        <end position="484"/>
    </location>
</feature>
<evidence type="ECO:0000313" key="2">
    <source>
        <dbReference type="EMBL" id="SCC65115.1"/>
    </source>
</evidence>
<dbReference type="PANTHER" id="PTHR32305">
    <property type="match status" value="1"/>
</dbReference>
<dbReference type="EMBL" id="FMAR01000044">
    <property type="protein sequence ID" value="SCC65115.1"/>
    <property type="molecule type" value="Genomic_DNA"/>
</dbReference>
<dbReference type="AlphaFoldDB" id="A0A1C4GBC1"/>
<dbReference type="STRING" id="1335309.GA0116948_1441"/>
<evidence type="ECO:0000313" key="3">
    <source>
        <dbReference type="Proteomes" id="UP000242818"/>
    </source>
</evidence>
<feature type="non-terminal residue" evidence="2">
    <location>
        <position position="1"/>
    </location>
</feature>
<dbReference type="Proteomes" id="UP000242818">
    <property type="component" value="Unassembled WGS sequence"/>
</dbReference>
<sequence>NGDALKYTYDATGNRIYKEYISGGVTSRTWYARDAQGNTLAVYGNKNGDSQVYWNEQDLYGSSRLGTWQPGITLTAGAGATAWSQEGLSRYELTNHLGNVLSTISDQRVGVDNDHNGTIDYYLPTIASYSDYTPFGMQMMDRNGSAGGYRYGFNGKENDNEVKGEGNQQDYGMRVYDPRVGRFLSVDPLTSKFSELTPYQYASNSVIASVDLDGKESEWFIAELYEKKIFGTSHLEKVRKGFTERAVSTAKVFINGGIEQLKDFANNSTFTFADPSKGRQSMNNEINKLLALEKGLKEVVGDYWDLAQKAGKGDEKAIGAIGFEVVLFALPVGEEAKVASVIPRGFKNAAQFAKVGEELSIALDKSGIKYKEIGVRGSAVSGISSKGGFWRESAMNGLPASDIDVFVTLEEDIPVSGGLNRPQFIHPDKMIKAYPELKAWSQKWTNILGREITPAADKPEPKAKPVTISPTPPANSNSNPPTQH</sequence>
<evidence type="ECO:0000256" key="1">
    <source>
        <dbReference type="SAM" id="MobiDB-lite"/>
    </source>
</evidence>
<dbReference type="InterPro" id="IPR022385">
    <property type="entry name" value="Rhs_assc_core"/>
</dbReference>
<proteinExistence type="predicted"/>
<dbReference type="PANTHER" id="PTHR32305:SF15">
    <property type="entry name" value="PROTEIN RHSA-RELATED"/>
    <property type="match status" value="1"/>
</dbReference>
<dbReference type="Gene3D" id="2.180.10.10">
    <property type="entry name" value="RHS repeat-associated core"/>
    <property type="match status" value="1"/>
</dbReference>
<reference evidence="2 3" key="1">
    <citation type="submission" date="2016-08" db="EMBL/GenBank/DDBJ databases">
        <authorList>
            <person name="Seilhamer J.J."/>
        </authorList>
    </citation>
    <scope>NUCLEOTIDE SEQUENCE [LARGE SCALE GENOMIC DNA]</scope>
    <source>
        <strain evidence="2 3">A37T2</strain>
    </source>
</reference>
<protein>
    <submittedName>
        <fullName evidence="2">RHS repeat-associated core domain-containing protein</fullName>
    </submittedName>
</protein>